<evidence type="ECO:0000256" key="2">
    <source>
        <dbReference type="ARBA" id="ARBA00001971"/>
    </source>
</evidence>
<dbReference type="SUPFAM" id="SSF48264">
    <property type="entry name" value="Cytochrome P450"/>
    <property type="match status" value="1"/>
</dbReference>
<evidence type="ECO:0000256" key="10">
    <source>
        <dbReference type="ARBA" id="ARBA00022827"/>
    </source>
</evidence>
<keyword evidence="14" id="KW-0503">Monooxygenase</keyword>
<dbReference type="InterPro" id="IPR029039">
    <property type="entry name" value="Flavoprotein-like_sf"/>
</dbReference>
<dbReference type="InterPro" id="IPR036396">
    <property type="entry name" value="Cyt_P450_sf"/>
</dbReference>
<keyword evidence="8" id="KW-0288">FMN</keyword>
<evidence type="ECO:0000256" key="14">
    <source>
        <dbReference type="ARBA" id="ARBA00023033"/>
    </source>
</evidence>
<dbReference type="SUPFAM" id="SSF63380">
    <property type="entry name" value="Riboflavin synthase domain-like"/>
    <property type="match status" value="1"/>
</dbReference>
<dbReference type="Gene3D" id="1.10.630.10">
    <property type="entry name" value="Cytochrome P450"/>
    <property type="match status" value="1"/>
</dbReference>
<evidence type="ECO:0000313" key="22">
    <source>
        <dbReference type="Proteomes" id="UP000309038"/>
    </source>
</evidence>
<dbReference type="PROSITE" id="PS00086">
    <property type="entry name" value="CYTOCHROME_P450"/>
    <property type="match status" value="1"/>
</dbReference>
<dbReference type="InterPro" id="IPR002401">
    <property type="entry name" value="Cyt_P450_E_grp-I"/>
</dbReference>
<organism evidence="21 22">
    <name type="scientific">Hermanssonia centrifuga</name>
    <dbReference type="NCBI Taxonomy" id="98765"/>
    <lineage>
        <taxon>Eukaryota</taxon>
        <taxon>Fungi</taxon>
        <taxon>Dikarya</taxon>
        <taxon>Basidiomycota</taxon>
        <taxon>Agaricomycotina</taxon>
        <taxon>Agaricomycetes</taxon>
        <taxon>Polyporales</taxon>
        <taxon>Meruliaceae</taxon>
        <taxon>Hermanssonia</taxon>
    </lineage>
</organism>
<comment type="cofactor">
    <cofactor evidence="2 17">
        <name>heme</name>
        <dbReference type="ChEBI" id="CHEBI:30413"/>
    </cofactor>
</comment>
<evidence type="ECO:0000259" key="19">
    <source>
        <dbReference type="PROSITE" id="PS50902"/>
    </source>
</evidence>
<dbReference type="InterPro" id="IPR039261">
    <property type="entry name" value="FNR_nucleotide-bd"/>
</dbReference>
<dbReference type="PIRSF" id="PIRSF000209">
    <property type="entry name" value="Bifunctional_P450_P450R"/>
    <property type="match status" value="1"/>
</dbReference>
<evidence type="ECO:0000256" key="18">
    <source>
        <dbReference type="SAM" id="MobiDB-lite"/>
    </source>
</evidence>
<evidence type="ECO:0000259" key="20">
    <source>
        <dbReference type="PROSITE" id="PS51384"/>
    </source>
</evidence>
<dbReference type="GO" id="GO:0005506">
    <property type="term" value="F:iron ion binding"/>
    <property type="evidence" value="ECO:0007669"/>
    <property type="project" value="InterPro"/>
</dbReference>
<dbReference type="Gene3D" id="3.40.50.80">
    <property type="entry name" value="Nucleotide-binding domain of ferredoxin-NADP reductase (FNR) module"/>
    <property type="match status" value="1"/>
</dbReference>
<keyword evidence="9 17" id="KW-0479">Metal-binding</keyword>
<dbReference type="InterPro" id="IPR017938">
    <property type="entry name" value="Riboflavin_synthase-like_b-brl"/>
</dbReference>
<dbReference type="GO" id="GO:0050660">
    <property type="term" value="F:flavin adenine dinucleotide binding"/>
    <property type="evidence" value="ECO:0007669"/>
    <property type="project" value="TreeGrafter"/>
</dbReference>
<feature type="domain" description="Flavodoxin-like" evidence="19">
    <location>
        <begin position="498"/>
        <end position="638"/>
    </location>
</feature>
<dbReference type="FunFam" id="2.40.30.10:FF:000198">
    <property type="entry name" value="Bifunctional cytochrome P450/NADPH--P450 reductase"/>
    <property type="match status" value="1"/>
</dbReference>
<dbReference type="FunFam" id="1.10.630.10:FF:000040">
    <property type="entry name" value="Bifunctional cytochrome P450/NADPH--P450 reductase"/>
    <property type="match status" value="1"/>
</dbReference>
<dbReference type="GO" id="GO:0010181">
    <property type="term" value="F:FMN binding"/>
    <property type="evidence" value="ECO:0007669"/>
    <property type="project" value="InterPro"/>
</dbReference>
<feature type="compositionally biased region" description="Basic and acidic residues" evidence="18">
    <location>
        <begin position="476"/>
        <end position="485"/>
    </location>
</feature>
<dbReference type="AlphaFoldDB" id="A0A4S4K9N1"/>
<feature type="domain" description="FAD-binding FR-type" evidence="20">
    <location>
        <begin position="674"/>
        <end position="903"/>
    </location>
</feature>
<keyword evidence="6 17" id="KW-0349">Heme</keyword>
<evidence type="ECO:0000256" key="11">
    <source>
        <dbReference type="ARBA" id="ARBA00022857"/>
    </source>
</evidence>
<accession>A0A4S4K9N1</accession>
<dbReference type="PRINTS" id="PR00463">
    <property type="entry name" value="EP450I"/>
</dbReference>
<evidence type="ECO:0000256" key="4">
    <source>
        <dbReference type="ARBA" id="ARBA00010018"/>
    </source>
</evidence>
<dbReference type="InterPro" id="IPR001433">
    <property type="entry name" value="OxRdtase_FAD/NAD-bd"/>
</dbReference>
<comment type="cofactor">
    <cofactor evidence="1">
        <name>FMN</name>
        <dbReference type="ChEBI" id="CHEBI:58210"/>
    </cofactor>
</comment>
<dbReference type="InterPro" id="IPR017972">
    <property type="entry name" value="Cyt_P450_CS"/>
</dbReference>
<dbReference type="PROSITE" id="PS50902">
    <property type="entry name" value="FLAVODOXIN_LIKE"/>
    <property type="match status" value="1"/>
</dbReference>
<dbReference type="PANTHER" id="PTHR19384:SF127">
    <property type="entry name" value="BIFUNCTIONAL CYTOCHROME P450_NADPH--P450 REDUCTASE"/>
    <property type="match status" value="1"/>
</dbReference>
<dbReference type="GO" id="GO:0020037">
    <property type="term" value="F:heme binding"/>
    <property type="evidence" value="ECO:0007669"/>
    <property type="project" value="InterPro"/>
</dbReference>
<dbReference type="InterPro" id="IPR003097">
    <property type="entry name" value="CysJ-like_FAD-binding"/>
</dbReference>
<dbReference type="PANTHER" id="PTHR19384">
    <property type="entry name" value="NITRIC OXIDE SYNTHASE-RELATED"/>
    <property type="match status" value="1"/>
</dbReference>
<evidence type="ECO:0008006" key="23">
    <source>
        <dbReference type="Google" id="ProtNLM"/>
    </source>
</evidence>
<proteinExistence type="inferred from homology"/>
<dbReference type="Pfam" id="PF00258">
    <property type="entry name" value="Flavodoxin_1"/>
    <property type="match status" value="1"/>
</dbReference>
<dbReference type="SUPFAM" id="SSF52343">
    <property type="entry name" value="Ferredoxin reductase-like, C-terminal NADP-linked domain"/>
    <property type="match status" value="1"/>
</dbReference>
<dbReference type="Proteomes" id="UP000309038">
    <property type="component" value="Unassembled WGS sequence"/>
</dbReference>
<dbReference type="EMBL" id="SGPJ01000419">
    <property type="protein sequence ID" value="THG94636.1"/>
    <property type="molecule type" value="Genomic_DNA"/>
</dbReference>
<keyword evidence="5" id="KW-0813">Transport</keyword>
<dbReference type="PROSITE" id="PS51384">
    <property type="entry name" value="FAD_FR"/>
    <property type="match status" value="1"/>
</dbReference>
<dbReference type="CDD" id="cd06206">
    <property type="entry name" value="bifunctional_CYPOR"/>
    <property type="match status" value="1"/>
</dbReference>
<dbReference type="Pfam" id="PF00175">
    <property type="entry name" value="NAD_binding_1"/>
    <property type="match status" value="1"/>
</dbReference>
<evidence type="ECO:0000256" key="3">
    <source>
        <dbReference type="ARBA" id="ARBA00001974"/>
    </source>
</evidence>
<comment type="catalytic activity">
    <reaction evidence="16">
        <text>2 oxidized [cytochrome P450] + NADPH = 2 reduced [cytochrome P450] + NADP(+) + H(+)</text>
        <dbReference type="Rhea" id="RHEA:24040"/>
        <dbReference type="Rhea" id="RHEA-COMP:14627"/>
        <dbReference type="Rhea" id="RHEA-COMP:14628"/>
        <dbReference type="ChEBI" id="CHEBI:15378"/>
        <dbReference type="ChEBI" id="CHEBI:55376"/>
        <dbReference type="ChEBI" id="CHEBI:57783"/>
        <dbReference type="ChEBI" id="CHEBI:58349"/>
        <dbReference type="ChEBI" id="CHEBI:60344"/>
        <dbReference type="EC" id="1.6.2.4"/>
    </reaction>
</comment>
<evidence type="ECO:0000256" key="16">
    <source>
        <dbReference type="ARBA" id="ARBA00049342"/>
    </source>
</evidence>
<evidence type="ECO:0000256" key="15">
    <source>
        <dbReference type="ARBA" id="ARBA00047827"/>
    </source>
</evidence>
<feature type="region of interest" description="Disordered" evidence="18">
    <location>
        <begin position="471"/>
        <end position="491"/>
    </location>
</feature>
<sequence length="1061" mass="117169">MTTPIPSPPTVPFLGYAASIDKEVPLNSFNLLAKQYGEIYELNMFGRKLIIISSQNLVNEVSDEKRFRKMISPWVWEVRSAIGDALFTADVPKETNWYIAHRILMPAFSTLNVHNMFDDMVDIVSQMVLKWERFGAERKVDPAVDFSALTLDAISLCAMSYRLNSFYMEGMHPFVQAMSDYLAESGRRANRLGIVTTLMRGTAAQYEENQRIMMSYVDAILEDRKANPIEKKDILSMMLEGKDKETGEGLSEDGIKRNAGLLTFLIAGHETTSGMLSFAIYYLLKNPEAMRKLREEVDTMIGQRPMTVQDVHKLPYLIAVLRETLRLAPTAPLRSITPLEDTIVGGKYAVAKDTTITCEIFMAHRDPKVWGEDADEFRPERMLDGKFEAMPNNAWQPFGYGMRGCIGRPFAWQEAQITLVLVMQRFDITLDDPSYELQIKQTLTIKPLHFYIHASPRKGALKLLATPSSTLLQPRESSEPGEPVKRRSPVGSASKKPIYVLYGSNTGSSEAFAQRIAAGAASHGFRGTIGTMDSAMEHVPNDGPVIVVTASFEGQPADNAAHFVTWLTSLKGKELDNVAFGVFGCGNHDWVATYQRIPTLCDQLFAERGAKRIIERGEGDAGSGDFFESFDKWEAKLWETLTKEFGTSFDNSAGGIEVQTVDSGSGRAVALRQNDATLGTVVENRVLTSSGVPAKRHIEFDLPEGATYRAGDYLAILPVNPSRDVQRAMARFGLSPEQEVSLSSTGPTSLPIGRNISVFALLSGYVELSQPATTRDLHILSEAKNSETSAGVLKTLASDYSGNVLSKRLSLLDILEDNRDIELSFGQFLQILPSMRVRQYSISSSPLYNPQRVSLTISVLEAPAISGRSEPFLGVASTYLAGLRAGDKVTIAVRASNAAFHPPTDPTIPLVMFCAGSGLAPMRGFLQERAMQKLSGREVAKSLLFLGCRSPTQDYLYSDSDLKEWAELGVVELKPAFSRASEESLGCKYVQDRLWHDKSEIVDAYKAGGKFFTCGAGKMAVCVKERLLELFQEHANLDASGAAERFAAEISNGRFAMDIFE</sequence>
<evidence type="ECO:0000256" key="8">
    <source>
        <dbReference type="ARBA" id="ARBA00022643"/>
    </source>
</evidence>
<keyword evidence="13 17" id="KW-0408">Iron</keyword>
<keyword evidence="7" id="KW-0285">Flavoprotein</keyword>
<dbReference type="Pfam" id="PF00667">
    <property type="entry name" value="FAD_binding_1"/>
    <property type="match status" value="1"/>
</dbReference>
<dbReference type="Gene3D" id="3.40.50.360">
    <property type="match status" value="1"/>
</dbReference>
<feature type="binding site" description="axial binding residue" evidence="17">
    <location>
        <position position="405"/>
    </location>
    <ligand>
        <name>heme</name>
        <dbReference type="ChEBI" id="CHEBI:30413"/>
    </ligand>
    <ligandPart>
        <name>Fe</name>
        <dbReference type="ChEBI" id="CHEBI:18248"/>
    </ligandPart>
</feature>
<evidence type="ECO:0000256" key="13">
    <source>
        <dbReference type="ARBA" id="ARBA00023004"/>
    </source>
</evidence>
<dbReference type="SUPFAM" id="SSF52218">
    <property type="entry name" value="Flavoproteins"/>
    <property type="match status" value="1"/>
</dbReference>
<name>A0A4S4K9N1_9APHY</name>
<dbReference type="GO" id="GO:0070330">
    <property type="term" value="F:aromatase activity"/>
    <property type="evidence" value="ECO:0007669"/>
    <property type="project" value="InterPro"/>
</dbReference>
<keyword evidence="11" id="KW-0521">NADP</keyword>
<evidence type="ECO:0000256" key="9">
    <source>
        <dbReference type="ARBA" id="ARBA00022723"/>
    </source>
</evidence>
<comment type="similarity">
    <text evidence="4">In the N-terminal section; belongs to the cytochrome P450 family.</text>
</comment>
<dbReference type="CDD" id="cd11068">
    <property type="entry name" value="CYP120A1"/>
    <property type="match status" value="1"/>
</dbReference>
<protein>
    <recommendedName>
        <fullName evidence="23">Cytochrome P450</fullName>
    </recommendedName>
</protein>
<keyword evidence="12" id="KW-0560">Oxidoreductase</keyword>
<dbReference type="GO" id="GO:0005829">
    <property type="term" value="C:cytosol"/>
    <property type="evidence" value="ECO:0007669"/>
    <property type="project" value="TreeGrafter"/>
</dbReference>
<dbReference type="InterPro" id="IPR001128">
    <property type="entry name" value="Cyt_P450"/>
</dbReference>
<dbReference type="InterPro" id="IPR023173">
    <property type="entry name" value="NADPH_Cyt_P450_Rdtase_alpha"/>
</dbReference>
<keyword evidence="22" id="KW-1185">Reference proteome</keyword>
<evidence type="ECO:0000256" key="17">
    <source>
        <dbReference type="PIRSR" id="PIRSR000209-1"/>
    </source>
</evidence>
<comment type="caution">
    <text evidence="21">The sequence shown here is derived from an EMBL/GenBank/DDBJ whole genome shotgun (WGS) entry which is preliminary data.</text>
</comment>
<keyword evidence="10" id="KW-0274">FAD</keyword>
<evidence type="ECO:0000256" key="7">
    <source>
        <dbReference type="ARBA" id="ARBA00022630"/>
    </source>
</evidence>
<evidence type="ECO:0000313" key="21">
    <source>
        <dbReference type="EMBL" id="THG94636.1"/>
    </source>
</evidence>
<dbReference type="InterPro" id="IPR008254">
    <property type="entry name" value="Flavodoxin/NO_synth"/>
</dbReference>
<dbReference type="Gene3D" id="2.40.30.10">
    <property type="entry name" value="Translation factors"/>
    <property type="match status" value="1"/>
</dbReference>
<gene>
    <name evidence="21" type="ORF">EW026_g6875</name>
</gene>
<dbReference type="PRINTS" id="PR00385">
    <property type="entry name" value="P450"/>
</dbReference>
<evidence type="ECO:0000256" key="6">
    <source>
        <dbReference type="ARBA" id="ARBA00022617"/>
    </source>
</evidence>
<dbReference type="InterPro" id="IPR017927">
    <property type="entry name" value="FAD-bd_FR_type"/>
</dbReference>
<dbReference type="InterPro" id="IPR023206">
    <property type="entry name" value="Bifunctional_P450_P450_red"/>
</dbReference>
<reference evidence="21 22" key="1">
    <citation type="submission" date="2019-02" db="EMBL/GenBank/DDBJ databases">
        <title>Genome sequencing of the rare red list fungi Phlebia centrifuga.</title>
        <authorList>
            <person name="Buettner E."/>
            <person name="Kellner H."/>
        </authorList>
    </citation>
    <scope>NUCLEOTIDE SEQUENCE [LARGE SCALE GENOMIC DNA]</scope>
    <source>
        <strain evidence="21 22">DSM 108282</strain>
    </source>
</reference>
<dbReference type="Pfam" id="PF00067">
    <property type="entry name" value="p450"/>
    <property type="match status" value="1"/>
</dbReference>
<evidence type="ECO:0000256" key="5">
    <source>
        <dbReference type="ARBA" id="ARBA00022448"/>
    </source>
</evidence>
<dbReference type="Gene3D" id="1.20.990.10">
    <property type="entry name" value="NADPH-cytochrome p450 Reductase, Chain A, domain 3"/>
    <property type="match status" value="1"/>
</dbReference>
<evidence type="ECO:0000256" key="12">
    <source>
        <dbReference type="ARBA" id="ARBA00023002"/>
    </source>
</evidence>
<comment type="catalytic activity">
    <reaction evidence="15">
        <text>an organic molecule + reduced [NADPH--hemoprotein reductase] + O2 = an alcohol + oxidized [NADPH--hemoprotein reductase] + H2O + H(+)</text>
        <dbReference type="Rhea" id="RHEA:17149"/>
        <dbReference type="Rhea" id="RHEA-COMP:11964"/>
        <dbReference type="Rhea" id="RHEA-COMP:11965"/>
        <dbReference type="ChEBI" id="CHEBI:15377"/>
        <dbReference type="ChEBI" id="CHEBI:15378"/>
        <dbReference type="ChEBI" id="CHEBI:15379"/>
        <dbReference type="ChEBI" id="CHEBI:30879"/>
        <dbReference type="ChEBI" id="CHEBI:57618"/>
        <dbReference type="ChEBI" id="CHEBI:58210"/>
        <dbReference type="ChEBI" id="CHEBI:142491"/>
        <dbReference type="EC" id="1.14.14.1"/>
    </reaction>
</comment>
<dbReference type="GO" id="GO:0003958">
    <property type="term" value="F:NADPH-hemoprotein reductase activity"/>
    <property type="evidence" value="ECO:0007669"/>
    <property type="project" value="UniProtKB-EC"/>
</dbReference>
<comment type="cofactor">
    <cofactor evidence="3">
        <name>FAD</name>
        <dbReference type="ChEBI" id="CHEBI:57692"/>
    </cofactor>
</comment>
<evidence type="ECO:0000256" key="1">
    <source>
        <dbReference type="ARBA" id="ARBA00001917"/>
    </source>
</evidence>